<dbReference type="EMBL" id="CP115450">
    <property type="protein sequence ID" value="WBP90686.1"/>
    <property type="molecule type" value="Genomic_DNA"/>
</dbReference>
<dbReference type="CDD" id="cd06173">
    <property type="entry name" value="MFS_MefA_like"/>
    <property type="match status" value="1"/>
</dbReference>
<organism evidence="9 10">
    <name type="scientific">Kitasatospora cathayae</name>
    <dbReference type="NCBI Taxonomy" id="3004092"/>
    <lineage>
        <taxon>Bacteria</taxon>
        <taxon>Bacillati</taxon>
        <taxon>Actinomycetota</taxon>
        <taxon>Actinomycetes</taxon>
        <taxon>Kitasatosporales</taxon>
        <taxon>Streptomycetaceae</taxon>
        <taxon>Kitasatospora</taxon>
    </lineage>
</organism>
<name>A0ABY7QDR4_9ACTN</name>
<evidence type="ECO:0000256" key="4">
    <source>
        <dbReference type="ARBA" id="ARBA00022692"/>
    </source>
</evidence>
<comment type="subcellular location">
    <subcellularLocation>
        <location evidence="1">Cell inner membrane</location>
        <topology evidence="1">Multi-pass membrane protein</topology>
    </subcellularLocation>
</comment>
<dbReference type="Proteomes" id="UP001212821">
    <property type="component" value="Chromosome"/>
</dbReference>
<feature type="transmembrane region" description="Helical" evidence="7">
    <location>
        <begin position="297"/>
        <end position="328"/>
    </location>
</feature>
<feature type="transmembrane region" description="Helical" evidence="7">
    <location>
        <begin position="60"/>
        <end position="79"/>
    </location>
</feature>
<evidence type="ECO:0000256" key="6">
    <source>
        <dbReference type="ARBA" id="ARBA00023136"/>
    </source>
</evidence>
<reference evidence="10" key="1">
    <citation type="submission" date="2022-12" db="EMBL/GenBank/DDBJ databases">
        <authorList>
            <person name="Mo P."/>
        </authorList>
    </citation>
    <scope>NUCLEOTIDE SEQUENCE [LARGE SCALE GENOMIC DNA]</scope>
    <source>
        <strain evidence="10">HUAS 3-15</strain>
    </source>
</reference>
<feature type="domain" description="Major facilitator superfamily (MFS) profile" evidence="8">
    <location>
        <begin position="229"/>
        <end position="434"/>
    </location>
</feature>
<feature type="transmembrane region" description="Helical" evidence="7">
    <location>
        <begin position="29"/>
        <end position="48"/>
    </location>
</feature>
<dbReference type="PROSITE" id="PS50850">
    <property type="entry name" value="MFS"/>
    <property type="match status" value="1"/>
</dbReference>
<keyword evidence="5 7" id="KW-1133">Transmembrane helix</keyword>
<dbReference type="SUPFAM" id="SSF103473">
    <property type="entry name" value="MFS general substrate transporter"/>
    <property type="match status" value="1"/>
</dbReference>
<evidence type="ECO:0000313" key="9">
    <source>
        <dbReference type="EMBL" id="WBP90686.1"/>
    </source>
</evidence>
<evidence type="ECO:0000256" key="1">
    <source>
        <dbReference type="ARBA" id="ARBA00004429"/>
    </source>
</evidence>
<sequence>MTSGTDRPRSRSRLLPDTAPWRSSRDFRLTWASGTVTLLGSIFTMTAIPLQIADLTGSPLAVGAVGAVELVPTVLFGLYGGVLADRADRRAVALATELALTVLSALLLANALLGTPAVWPLYLAAGLAAAVQGLQQPSLEAMVPRLVPPDQLVAAGALLSLRWSIGGVAAPAAAGLLIATAGVPAAYLVDLGTFLLSIALLARVRPVPSERDAEAPPLREFAEGARYAARRPDLLGTYLADLAATAFALPTALFPFLAEELAAPWALGLLYSASAAGSLIAAATGGWTERVHRHGRLVLLSAALVGAATTAAAFAPGLWAVLLCLGIAGGAHWIGDTFRSAIWNQSIPDELRGRAAGLELLIGSAGPALGDLRAGGLAARQGIRAALRTGGLLCLGGSAVLAAALPALWRYDQRAHQPGTAAEAAPEATPEPTP</sequence>
<dbReference type="PANTHER" id="PTHR23513">
    <property type="entry name" value="INTEGRAL MEMBRANE EFFLUX PROTEIN-RELATED"/>
    <property type="match status" value="1"/>
</dbReference>
<dbReference type="InterPro" id="IPR036259">
    <property type="entry name" value="MFS_trans_sf"/>
</dbReference>
<dbReference type="RefSeq" id="WP_270149623.1">
    <property type="nucleotide sequence ID" value="NZ_CP115450.1"/>
</dbReference>
<proteinExistence type="predicted"/>
<dbReference type="Pfam" id="PF05977">
    <property type="entry name" value="MFS_3"/>
    <property type="match status" value="1"/>
</dbReference>
<evidence type="ECO:0000256" key="5">
    <source>
        <dbReference type="ARBA" id="ARBA00022989"/>
    </source>
</evidence>
<evidence type="ECO:0000256" key="7">
    <source>
        <dbReference type="SAM" id="Phobius"/>
    </source>
</evidence>
<protein>
    <submittedName>
        <fullName evidence="9">MFS transporter</fullName>
    </submittedName>
</protein>
<feature type="transmembrane region" description="Helical" evidence="7">
    <location>
        <begin position="390"/>
        <end position="409"/>
    </location>
</feature>
<keyword evidence="4 7" id="KW-0812">Transmembrane</keyword>
<evidence type="ECO:0000256" key="3">
    <source>
        <dbReference type="ARBA" id="ARBA00022475"/>
    </source>
</evidence>
<feature type="transmembrane region" description="Helical" evidence="7">
    <location>
        <begin position="235"/>
        <end position="257"/>
    </location>
</feature>
<dbReference type="InterPro" id="IPR010290">
    <property type="entry name" value="TM_effector"/>
</dbReference>
<feature type="transmembrane region" description="Helical" evidence="7">
    <location>
        <begin position="263"/>
        <end position="285"/>
    </location>
</feature>
<gene>
    <name evidence="9" type="ORF">O1G21_35670</name>
</gene>
<feature type="transmembrane region" description="Helical" evidence="7">
    <location>
        <begin position="91"/>
        <end position="111"/>
    </location>
</feature>
<keyword evidence="10" id="KW-1185">Reference proteome</keyword>
<keyword evidence="6 7" id="KW-0472">Membrane</keyword>
<evidence type="ECO:0000313" key="10">
    <source>
        <dbReference type="Proteomes" id="UP001212821"/>
    </source>
</evidence>
<evidence type="ECO:0000259" key="8">
    <source>
        <dbReference type="PROSITE" id="PS50850"/>
    </source>
</evidence>
<dbReference type="PANTHER" id="PTHR23513:SF9">
    <property type="entry name" value="ENTEROBACTIN EXPORTER ENTS"/>
    <property type="match status" value="1"/>
</dbReference>
<evidence type="ECO:0000256" key="2">
    <source>
        <dbReference type="ARBA" id="ARBA00022448"/>
    </source>
</evidence>
<feature type="transmembrane region" description="Helical" evidence="7">
    <location>
        <begin position="155"/>
        <end position="179"/>
    </location>
</feature>
<accession>A0ABY7QDR4</accession>
<dbReference type="Gene3D" id="1.20.1250.20">
    <property type="entry name" value="MFS general substrate transporter like domains"/>
    <property type="match status" value="1"/>
</dbReference>
<dbReference type="InterPro" id="IPR020846">
    <property type="entry name" value="MFS_dom"/>
</dbReference>
<keyword evidence="3" id="KW-1003">Cell membrane</keyword>
<keyword evidence="2" id="KW-0813">Transport</keyword>